<dbReference type="EMBL" id="CP001670">
    <property type="protein sequence ID" value="AFZ81217.1"/>
    <property type="molecule type" value="Genomic_DNA"/>
</dbReference>
<dbReference type="Proteomes" id="UP000031512">
    <property type="component" value="Chromosome 3"/>
</dbReference>
<keyword evidence="2" id="KW-1185">Reference proteome</keyword>
<dbReference type="VEuPathDB" id="PiroplasmaDB:BEWA_006260"/>
<accession>L0B035</accession>
<evidence type="ECO:0000313" key="1">
    <source>
        <dbReference type="EMBL" id="AFZ81217.1"/>
    </source>
</evidence>
<gene>
    <name evidence="1" type="ORF">BEWA_006260</name>
</gene>
<reference evidence="1 2" key="1">
    <citation type="journal article" date="2012" name="BMC Genomics">
        <title>Comparative genomic analysis and phylogenetic position of Theileria equi.</title>
        <authorList>
            <person name="Kappmeyer L.S."/>
            <person name="Thiagarajan M."/>
            <person name="Herndon D.R."/>
            <person name="Ramsay J.D."/>
            <person name="Caler E."/>
            <person name="Djikeng A."/>
            <person name="Gillespie J.J."/>
            <person name="Lau A.O."/>
            <person name="Roalson E.H."/>
            <person name="Silva J.C."/>
            <person name="Silva M.G."/>
            <person name="Suarez C.E."/>
            <person name="Ueti M.W."/>
            <person name="Nene V.M."/>
            <person name="Mealey R.H."/>
            <person name="Knowles D.P."/>
            <person name="Brayton K.A."/>
        </authorList>
    </citation>
    <scope>NUCLEOTIDE SEQUENCE [LARGE SCALE GENOMIC DNA]</scope>
    <source>
        <strain evidence="1 2">WA</strain>
    </source>
</reference>
<dbReference type="AlphaFoldDB" id="L0B035"/>
<organism evidence="1 2">
    <name type="scientific">Theileria equi strain WA</name>
    <dbReference type="NCBI Taxonomy" id="1537102"/>
    <lineage>
        <taxon>Eukaryota</taxon>
        <taxon>Sar</taxon>
        <taxon>Alveolata</taxon>
        <taxon>Apicomplexa</taxon>
        <taxon>Aconoidasida</taxon>
        <taxon>Piroplasmida</taxon>
        <taxon>Theileriidae</taxon>
        <taxon>Theileria</taxon>
    </lineage>
</organism>
<name>L0B035_THEEQ</name>
<proteinExistence type="predicted"/>
<dbReference type="RefSeq" id="XP_004830883.1">
    <property type="nucleotide sequence ID" value="XM_004830826.1"/>
</dbReference>
<protein>
    <submittedName>
        <fullName evidence="1">Uncharacterized protein</fullName>
    </submittedName>
</protein>
<dbReference type="KEGG" id="beq:BEWA_006260"/>
<evidence type="ECO:0000313" key="2">
    <source>
        <dbReference type="Proteomes" id="UP000031512"/>
    </source>
</evidence>
<dbReference type="GeneID" id="15805812"/>
<sequence length="169" mass="19412">MVMEINTVCSIDEYSTNFKTVTNDMNLNYETEPNQDESAEVYRMCGSKSLPKKQINTTVLDNIPYDEIENIETPSYFGKGTKKKKRFGVQHVPYFSISLVKEVVPYERLATTRVRVEFIVINSNQNKEIIDSLLKKAQEFTKKTRFIDQKSISTGLGIDVILSKVILKK</sequence>